<evidence type="ECO:0000256" key="14">
    <source>
        <dbReference type="ARBA" id="ARBA00023075"/>
    </source>
</evidence>
<feature type="transmembrane region" description="Helical" evidence="19">
    <location>
        <begin position="251"/>
        <end position="272"/>
    </location>
</feature>
<evidence type="ECO:0000256" key="10">
    <source>
        <dbReference type="ARBA" id="ARBA00022967"/>
    </source>
</evidence>
<evidence type="ECO:0000313" key="21">
    <source>
        <dbReference type="EMBL" id="SPC34981.1"/>
    </source>
</evidence>
<keyword evidence="7" id="KW-0679">Respiratory chain</keyword>
<feature type="transmembrane region" description="Helical" evidence="19">
    <location>
        <begin position="136"/>
        <end position="153"/>
    </location>
</feature>
<comment type="catalytic activity">
    <reaction evidence="18">
        <text>a ubiquinone + NADH + 5 H(+)(in) = a ubiquinol + NAD(+) + 4 H(+)(out)</text>
        <dbReference type="Rhea" id="RHEA:29091"/>
        <dbReference type="Rhea" id="RHEA-COMP:9565"/>
        <dbReference type="Rhea" id="RHEA-COMP:9566"/>
        <dbReference type="ChEBI" id="CHEBI:15378"/>
        <dbReference type="ChEBI" id="CHEBI:16389"/>
        <dbReference type="ChEBI" id="CHEBI:17976"/>
        <dbReference type="ChEBI" id="CHEBI:57540"/>
        <dbReference type="ChEBI" id="CHEBI:57945"/>
        <dbReference type="EC" id="7.1.1.2"/>
    </reaction>
</comment>
<keyword evidence="9" id="KW-0999">Mitochondrion inner membrane</keyword>
<evidence type="ECO:0000256" key="1">
    <source>
        <dbReference type="ARBA" id="ARBA00003257"/>
    </source>
</evidence>
<dbReference type="EMBL" id="LT984407">
    <property type="protein sequence ID" value="SPC34981.1"/>
    <property type="molecule type" value="Genomic_DNA"/>
</dbReference>
<sequence>MSALALTTSTCFFANSWLIVWVLLEINTLCFCSLSFKKMEMSSDLMKESLMKYLVVQSIASAILILTMILKETNKNLSPLLLSAMVMALMIKMAAAPFHTWFIQVSKKSSWLSNQILFTWQKMIPTYLVVFQPKKMIMPFIIASAVLGSLFLMNKKSFKEIMALSSVFNISWMLAAVSVSLKMMLTFSLIYWTSLIFFIKEITRSKMESFNEKDSSSNKVLLFSKTINLAGIPPLMLFTAKWMTFYHLVKIKMMVLPSLILILSSVNIYIYLRMASTMLLKNTTKEQKNKKGGYNYKGSIFLLTNIITLQMLT</sequence>
<keyword evidence="16 19" id="KW-0472">Membrane</keyword>
<evidence type="ECO:0000256" key="12">
    <source>
        <dbReference type="ARBA" id="ARBA00022989"/>
    </source>
</evidence>
<keyword evidence="6" id="KW-0813">Transport</keyword>
<feature type="transmembrane region" description="Helical" evidence="19">
    <location>
        <begin position="220"/>
        <end position="239"/>
    </location>
</feature>
<keyword evidence="13" id="KW-0520">NAD</keyword>
<dbReference type="Pfam" id="PF00361">
    <property type="entry name" value="Proton_antipo_M"/>
    <property type="match status" value="1"/>
</dbReference>
<evidence type="ECO:0000256" key="13">
    <source>
        <dbReference type="ARBA" id="ARBA00023027"/>
    </source>
</evidence>
<comment type="similarity">
    <text evidence="3">Belongs to the complex I subunit 2 family.</text>
</comment>
<evidence type="ECO:0000256" key="3">
    <source>
        <dbReference type="ARBA" id="ARBA00007012"/>
    </source>
</evidence>
<feature type="transmembrane region" description="Helical" evidence="19">
    <location>
        <begin position="82"/>
        <end position="103"/>
    </location>
</feature>
<feature type="transmembrane region" description="Helical" evidence="19">
    <location>
        <begin position="53"/>
        <end position="70"/>
    </location>
</feature>
<dbReference type="PANTHER" id="PTHR46552:SF1">
    <property type="entry name" value="NADH-UBIQUINONE OXIDOREDUCTASE CHAIN 2"/>
    <property type="match status" value="1"/>
</dbReference>
<evidence type="ECO:0000256" key="5">
    <source>
        <dbReference type="ARBA" id="ARBA00021008"/>
    </source>
</evidence>
<dbReference type="AlphaFoldDB" id="A0A330JGM0"/>
<feature type="transmembrane region" description="Helical" evidence="19">
    <location>
        <begin position="12"/>
        <end position="32"/>
    </location>
</feature>
<name>A0A330JGM0_9ACAR</name>
<evidence type="ECO:0000256" key="16">
    <source>
        <dbReference type="ARBA" id="ARBA00023136"/>
    </source>
</evidence>
<evidence type="ECO:0000256" key="6">
    <source>
        <dbReference type="ARBA" id="ARBA00022448"/>
    </source>
</evidence>
<proteinExistence type="inferred from homology"/>
<keyword evidence="12 19" id="KW-1133">Transmembrane helix</keyword>
<evidence type="ECO:0000256" key="17">
    <source>
        <dbReference type="ARBA" id="ARBA00031028"/>
    </source>
</evidence>
<dbReference type="PANTHER" id="PTHR46552">
    <property type="entry name" value="NADH-UBIQUINONE OXIDOREDUCTASE CHAIN 2"/>
    <property type="match status" value="1"/>
</dbReference>
<evidence type="ECO:0000256" key="11">
    <source>
        <dbReference type="ARBA" id="ARBA00022982"/>
    </source>
</evidence>
<evidence type="ECO:0000256" key="9">
    <source>
        <dbReference type="ARBA" id="ARBA00022792"/>
    </source>
</evidence>
<dbReference type="InterPro" id="IPR050175">
    <property type="entry name" value="Complex_I_Subunit_2"/>
</dbReference>
<feature type="transmembrane region" description="Helical" evidence="19">
    <location>
        <begin position="173"/>
        <end position="199"/>
    </location>
</feature>
<comment type="function">
    <text evidence="1">Core subunit of the mitochondrial membrane respiratory chain NADH dehydrogenase (Complex I) that is believed to belong to the minimal assembly required for catalysis. Complex I functions in the transfer of electrons from NADH to the respiratory chain. The immediate electron acceptor for the enzyme is believed to be ubiquinone.</text>
</comment>
<evidence type="ECO:0000256" key="4">
    <source>
        <dbReference type="ARBA" id="ARBA00012944"/>
    </source>
</evidence>
<accession>A0A330JGM0</accession>
<evidence type="ECO:0000256" key="8">
    <source>
        <dbReference type="ARBA" id="ARBA00022692"/>
    </source>
</evidence>
<comment type="subcellular location">
    <subcellularLocation>
        <location evidence="2">Mitochondrion inner membrane</location>
        <topology evidence="2">Multi-pass membrane protein</topology>
    </subcellularLocation>
</comment>
<dbReference type="GO" id="GO:0008137">
    <property type="term" value="F:NADH dehydrogenase (ubiquinone) activity"/>
    <property type="evidence" value="ECO:0007669"/>
    <property type="project" value="UniProtKB-EC"/>
</dbReference>
<evidence type="ECO:0000256" key="19">
    <source>
        <dbReference type="SAM" id="Phobius"/>
    </source>
</evidence>
<feature type="transmembrane region" description="Helical" evidence="19">
    <location>
        <begin position="293"/>
        <end position="312"/>
    </location>
</feature>
<keyword evidence="15 21" id="KW-0496">Mitochondrion</keyword>
<evidence type="ECO:0000256" key="15">
    <source>
        <dbReference type="ARBA" id="ARBA00023128"/>
    </source>
</evidence>
<geneLocation type="mitochondrion" evidence="21"/>
<gene>
    <name evidence="21" type="primary">ND2</name>
    <name evidence="21" type="ORF">PLST15_MT-130</name>
</gene>
<evidence type="ECO:0000256" key="2">
    <source>
        <dbReference type="ARBA" id="ARBA00004448"/>
    </source>
</evidence>
<keyword evidence="11" id="KW-0249">Electron transport</keyword>
<keyword evidence="8 19" id="KW-0812">Transmembrane</keyword>
<dbReference type="GO" id="GO:0006120">
    <property type="term" value="P:mitochondrial electron transport, NADH to ubiquinone"/>
    <property type="evidence" value="ECO:0007669"/>
    <property type="project" value="TreeGrafter"/>
</dbReference>
<evidence type="ECO:0000259" key="20">
    <source>
        <dbReference type="Pfam" id="PF00361"/>
    </source>
</evidence>
<evidence type="ECO:0000256" key="7">
    <source>
        <dbReference type="ARBA" id="ARBA00022660"/>
    </source>
</evidence>
<feature type="domain" description="NADH:quinone oxidoreductase/Mrp antiporter transmembrane" evidence="20">
    <location>
        <begin position="14"/>
        <end position="261"/>
    </location>
</feature>
<keyword evidence="14" id="KW-0830">Ubiquinone</keyword>
<organism evidence="21">
    <name type="scientific">Paraleius leontonychus</name>
    <dbReference type="NCBI Taxonomy" id="1807943"/>
    <lineage>
        <taxon>Eukaryota</taxon>
        <taxon>Metazoa</taxon>
        <taxon>Ecdysozoa</taxon>
        <taxon>Arthropoda</taxon>
        <taxon>Chelicerata</taxon>
        <taxon>Arachnida</taxon>
        <taxon>Acari</taxon>
        <taxon>Acariformes</taxon>
        <taxon>Sarcoptiformes</taxon>
        <taxon>Oribatida</taxon>
        <taxon>Brachypylina</taxon>
        <taxon>Oripodoidea</taxon>
        <taxon>Scheloribatidae</taxon>
        <taxon>Paraleius</taxon>
    </lineage>
</organism>
<dbReference type="InterPro" id="IPR001750">
    <property type="entry name" value="ND/Mrp_TM"/>
</dbReference>
<protein>
    <recommendedName>
        <fullName evidence="5">NADH-ubiquinone oxidoreductase chain 2</fullName>
        <ecNumber evidence="4">7.1.1.2</ecNumber>
    </recommendedName>
    <alternativeName>
        <fullName evidence="17">NADH dehydrogenase subunit 2</fullName>
    </alternativeName>
</protein>
<evidence type="ECO:0000256" key="18">
    <source>
        <dbReference type="ARBA" id="ARBA00049551"/>
    </source>
</evidence>
<keyword evidence="10" id="KW-1278">Translocase</keyword>
<dbReference type="GO" id="GO:0005743">
    <property type="term" value="C:mitochondrial inner membrane"/>
    <property type="evidence" value="ECO:0007669"/>
    <property type="project" value="UniProtKB-SubCell"/>
</dbReference>
<dbReference type="EC" id="7.1.1.2" evidence="4"/>
<reference evidence="21" key="1">
    <citation type="submission" date="2018-06" db="EMBL/GenBank/DDBJ databases">
        <authorList>
            <person name="Zhirakovskaya E."/>
        </authorList>
    </citation>
    <scope>NUCLEOTIDE SEQUENCE</scope>
</reference>